<dbReference type="OrthoDB" id="9805770at2"/>
<dbReference type="KEGG" id="uam:UABAM_05819"/>
<dbReference type="InterPro" id="IPR001078">
    <property type="entry name" value="2-oxoacid_DH_actylTfrase"/>
</dbReference>
<evidence type="ECO:0000313" key="12">
    <source>
        <dbReference type="EMBL" id="BBM87410.1"/>
    </source>
</evidence>
<evidence type="ECO:0000256" key="7">
    <source>
        <dbReference type="ARBA" id="ARBA00048370"/>
    </source>
</evidence>
<dbReference type="CDD" id="cd06849">
    <property type="entry name" value="lipoyl_domain"/>
    <property type="match status" value="1"/>
</dbReference>
<comment type="function">
    <text evidence="6">The pyruvate dehydrogenase complex catalyzes the overall conversion of pyruvate to acetyl-CoA and CO(2). It contains multiple copies of three enzymatic components: pyruvate dehydrogenase (E1), dihydrolipoamide acetyltransferase (E2) and lipoamide dehydrogenase (E3).</text>
</comment>
<keyword evidence="4 8" id="KW-0450">Lipoyl</keyword>
<evidence type="ECO:0000256" key="3">
    <source>
        <dbReference type="ARBA" id="ARBA00022679"/>
    </source>
</evidence>
<dbReference type="RefSeq" id="WP_151971432.1">
    <property type="nucleotide sequence ID" value="NZ_AP019860.1"/>
</dbReference>
<keyword evidence="3 8" id="KW-0808">Transferase</keyword>
<dbReference type="NCBIfam" id="TIGR01349">
    <property type="entry name" value="PDHac_trf_mito"/>
    <property type="match status" value="1"/>
</dbReference>
<feature type="domain" description="Lipoyl-binding" evidence="10">
    <location>
        <begin position="2"/>
        <end position="77"/>
    </location>
</feature>
<keyword evidence="13" id="KW-1185">Reference proteome</keyword>
<evidence type="ECO:0000256" key="1">
    <source>
        <dbReference type="ARBA" id="ARBA00007317"/>
    </source>
</evidence>
<evidence type="ECO:0000313" key="13">
    <source>
        <dbReference type="Proteomes" id="UP000326354"/>
    </source>
</evidence>
<dbReference type="PROSITE" id="PS50968">
    <property type="entry name" value="BIOTINYL_LIPOYL"/>
    <property type="match status" value="1"/>
</dbReference>
<reference evidence="12 13" key="1">
    <citation type="submission" date="2019-08" db="EMBL/GenBank/DDBJ databases">
        <title>Complete genome sequence of Candidatus Uab amorphum.</title>
        <authorList>
            <person name="Shiratori T."/>
            <person name="Suzuki S."/>
            <person name="Kakizawa Y."/>
            <person name="Ishida K."/>
        </authorList>
    </citation>
    <scope>NUCLEOTIDE SEQUENCE [LARGE SCALE GENOMIC DNA]</scope>
    <source>
        <strain evidence="12 13">SRT547</strain>
    </source>
</reference>
<sequence length="408" mass="43273">MAEKIEMVALSPTMESGVIVKWSKKVGDEIKSGDVLCEVETDKATMEYESMDEGTLLSILVDEGADVPVGDIIAIIGDKGEDVSGLVEEIKSAAKAAKPAAAPAAPAPAASAPAPATPTAKSAPALTSSGKVKASPLARKMAQEAGIALNTISGSGPQGRIIKRDVEQAIAAGPATQVASTMREQVIPVSKKRQVIARRLAESKYQAPHYYLKLSINMENIIAARKQINAKAKEKLSMNAFIVKFVAEALRRHPQVNASWQGDSIVQFGRVDVGLAVAQPDGLITPVVRNCESKGIEAIDQDMKVLIDKALNNRLQPDEYTNATFTVSNLGSFGIEEFTAIINPPGAAILAIGKSEKTPIVTAGDQIVIKPMMKVSLSCDHRVIDGAIGAAFLKDLKDMMEDPIRTLL</sequence>
<dbReference type="InterPro" id="IPR006257">
    <property type="entry name" value="LAT1"/>
</dbReference>
<evidence type="ECO:0000256" key="8">
    <source>
        <dbReference type="RuleBase" id="RU361137"/>
    </source>
</evidence>
<dbReference type="SUPFAM" id="SSF52777">
    <property type="entry name" value="CoA-dependent acyltransferases"/>
    <property type="match status" value="1"/>
</dbReference>
<dbReference type="PANTHER" id="PTHR23151:SF90">
    <property type="entry name" value="DIHYDROLIPOYLLYSINE-RESIDUE ACETYLTRANSFERASE COMPONENT OF PYRUVATE DEHYDROGENASE COMPLEX, MITOCHONDRIAL-RELATED"/>
    <property type="match status" value="1"/>
</dbReference>
<comment type="cofactor">
    <cofactor evidence="8">
        <name>(R)-lipoate</name>
        <dbReference type="ChEBI" id="CHEBI:83088"/>
    </cofactor>
    <text evidence="8">Binds 1 lipoyl cofactor covalently.</text>
</comment>
<name>A0A5S9IUL1_UABAM</name>
<evidence type="ECO:0000256" key="9">
    <source>
        <dbReference type="SAM" id="MobiDB-lite"/>
    </source>
</evidence>
<dbReference type="GO" id="GO:0045254">
    <property type="term" value="C:pyruvate dehydrogenase complex"/>
    <property type="evidence" value="ECO:0007669"/>
    <property type="project" value="UniProtKB-UniRule"/>
</dbReference>
<dbReference type="AlphaFoldDB" id="A0A5S9IUL1"/>
<dbReference type="Pfam" id="PF02817">
    <property type="entry name" value="E3_binding"/>
    <property type="match status" value="1"/>
</dbReference>
<dbReference type="InterPro" id="IPR023213">
    <property type="entry name" value="CAT-like_dom_sf"/>
</dbReference>
<feature type="region of interest" description="Disordered" evidence="9">
    <location>
        <begin position="105"/>
        <end position="128"/>
    </location>
</feature>
<dbReference type="InterPro" id="IPR036625">
    <property type="entry name" value="E3-bd_dom_sf"/>
</dbReference>
<gene>
    <name evidence="12" type="ORF">UABAM_05819</name>
</gene>
<accession>A0A5S9IUL1</accession>
<evidence type="ECO:0000259" key="11">
    <source>
        <dbReference type="PROSITE" id="PS51826"/>
    </source>
</evidence>
<feature type="domain" description="Peripheral subunit-binding (PSBD)" evidence="11">
    <location>
        <begin position="133"/>
        <end position="170"/>
    </location>
</feature>
<dbReference type="PANTHER" id="PTHR23151">
    <property type="entry name" value="DIHYDROLIPOAMIDE ACETYL/SUCCINYL-TRANSFERASE-RELATED"/>
    <property type="match status" value="1"/>
</dbReference>
<dbReference type="Gene3D" id="3.30.559.10">
    <property type="entry name" value="Chloramphenicol acetyltransferase-like domain"/>
    <property type="match status" value="1"/>
</dbReference>
<dbReference type="PROSITE" id="PS51826">
    <property type="entry name" value="PSBD"/>
    <property type="match status" value="1"/>
</dbReference>
<dbReference type="InterPro" id="IPR045257">
    <property type="entry name" value="E2/Pdx1"/>
</dbReference>
<proteinExistence type="inferred from homology"/>
<feature type="compositionally biased region" description="Low complexity" evidence="9">
    <location>
        <begin position="105"/>
        <end position="125"/>
    </location>
</feature>
<dbReference type="SUPFAM" id="SSF47005">
    <property type="entry name" value="Peripheral subunit-binding domain of 2-oxo acid dehydrogenase complex"/>
    <property type="match status" value="1"/>
</dbReference>
<evidence type="ECO:0000256" key="4">
    <source>
        <dbReference type="ARBA" id="ARBA00022823"/>
    </source>
</evidence>
<keyword evidence="5 8" id="KW-0012">Acyltransferase</keyword>
<keyword evidence="12" id="KW-0670">Pyruvate</keyword>
<evidence type="ECO:0000256" key="6">
    <source>
        <dbReference type="ARBA" id="ARBA00025211"/>
    </source>
</evidence>
<comment type="similarity">
    <text evidence="1 8">Belongs to the 2-oxoacid dehydrogenase family.</text>
</comment>
<dbReference type="FunFam" id="2.40.50.100:FF:000010">
    <property type="entry name" value="Acetyltransferase component of pyruvate dehydrogenase complex"/>
    <property type="match status" value="1"/>
</dbReference>
<dbReference type="Gene3D" id="4.10.320.10">
    <property type="entry name" value="E3-binding domain"/>
    <property type="match status" value="1"/>
</dbReference>
<dbReference type="EC" id="2.3.1.12" evidence="8"/>
<dbReference type="EMBL" id="AP019860">
    <property type="protein sequence ID" value="BBM87410.1"/>
    <property type="molecule type" value="Genomic_DNA"/>
</dbReference>
<dbReference type="InterPro" id="IPR011053">
    <property type="entry name" value="Single_hybrid_motif"/>
</dbReference>
<dbReference type="GO" id="GO:0006086">
    <property type="term" value="P:pyruvate decarboxylation to acetyl-CoA"/>
    <property type="evidence" value="ECO:0007669"/>
    <property type="project" value="InterPro"/>
</dbReference>
<dbReference type="SUPFAM" id="SSF51230">
    <property type="entry name" value="Single hybrid motif"/>
    <property type="match status" value="1"/>
</dbReference>
<dbReference type="InterPro" id="IPR004167">
    <property type="entry name" value="PSBD"/>
</dbReference>
<evidence type="ECO:0000259" key="10">
    <source>
        <dbReference type="PROSITE" id="PS50968"/>
    </source>
</evidence>
<evidence type="ECO:0000256" key="2">
    <source>
        <dbReference type="ARBA" id="ARBA00011484"/>
    </source>
</evidence>
<dbReference type="Pfam" id="PF00198">
    <property type="entry name" value="2-oxoacid_dh"/>
    <property type="match status" value="1"/>
</dbReference>
<dbReference type="Pfam" id="PF00364">
    <property type="entry name" value="Biotin_lipoyl"/>
    <property type="match status" value="1"/>
</dbReference>
<evidence type="ECO:0000256" key="5">
    <source>
        <dbReference type="ARBA" id="ARBA00023315"/>
    </source>
</evidence>
<dbReference type="Proteomes" id="UP000326354">
    <property type="component" value="Chromosome"/>
</dbReference>
<organism evidence="12 13">
    <name type="scientific">Uabimicrobium amorphum</name>
    <dbReference type="NCBI Taxonomy" id="2596890"/>
    <lineage>
        <taxon>Bacteria</taxon>
        <taxon>Pseudomonadati</taxon>
        <taxon>Planctomycetota</taxon>
        <taxon>Candidatus Uabimicrobiia</taxon>
        <taxon>Candidatus Uabimicrobiales</taxon>
        <taxon>Candidatus Uabimicrobiaceae</taxon>
        <taxon>Candidatus Uabimicrobium</taxon>
    </lineage>
</organism>
<comment type="catalytic activity">
    <reaction evidence="7 8">
        <text>N(6)-[(R)-dihydrolipoyl]-L-lysyl-[protein] + acetyl-CoA = N(6)-[(R)-S(8)-acetyldihydrolipoyl]-L-lysyl-[protein] + CoA</text>
        <dbReference type="Rhea" id="RHEA:17017"/>
        <dbReference type="Rhea" id="RHEA-COMP:10475"/>
        <dbReference type="Rhea" id="RHEA-COMP:10478"/>
        <dbReference type="ChEBI" id="CHEBI:57287"/>
        <dbReference type="ChEBI" id="CHEBI:57288"/>
        <dbReference type="ChEBI" id="CHEBI:83100"/>
        <dbReference type="ChEBI" id="CHEBI:83111"/>
        <dbReference type="EC" id="2.3.1.12"/>
    </reaction>
</comment>
<dbReference type="Gene3D" id="2.40.50.100">
    <property type="match status" value="1"/>
</dbReference>
<dbReference type="InterPro" id="IPR000089">
    <property type="entry name" value="Biotin_lipoyl"/>
</dbReference>
<dbReference type="GO" id="GO:0004742">
    <property type="term" value="F:dihydrolipoyllysine-residue acetyltransferase activity"/>
    <property type="evidence" value="ECO:0007669"/>
    <property type="project" value="UniProtKB-UniRule"/>
</dbReference>
<protein>
    <recommendedName>
        <fullName evidence="8">Acetyltransferase component of pyruvate dehydrogenase complex</fullName>
        <ecNumber evidence="8">2.3.1.12</ecNumber>
    </recommendedName>
</protein>
<comment type="subunit">
    <text evidence="2">Forms a 24-polypeptide structural core with octahedral symmetry.</text>
</comment>